<reference evidence="2 3" key="1">
    <citation type="submission" date="2019-03" db="EMBL/GenBank/DDBJ databases">
        <title>First draft genome of Liparis tanakae, snailfish: a comprehensive survey of snailfish specific genes.</title>
        <authorList>
            <person name="Kim W."/>
            <person name="Song I."/>
            <person name="Jeong J.-H."/>
            <person name="Kim D."/>
            <person name="Kim S."/>
            <person name="Ryu S."/>
            <person name="Song J.Y."/>
            <person name="Lee S.K."/>
        </authorList>
    </citation>
    <scope>NUCLEOTIDE SEQUENCE [LARGE SCALE GENOMIC DNA]</scope>
    <source>
        <tissue evidence="2">Muscle</tissue>
    </source>
</reference>
<sequence>MRTVEHVSAHIRRDPQKQRNVSVEDPEHRGEVQQLQEGQAVEQQHHQGALPPVGQGPPVLPAPTQPPQESKLTKVKKDTCAVKAKMSRTPTMLDTAGRLRPNVLTEENTDEQKREGVDGVVHGAVARHHAPVAQQHDEAGQAVQQGGQGGRRVLETQEAHKRPL</sequence>
<feature type="region of interest" description="Disordered" evidence="1">
    <location>
        <begin position="1"/>
        <end position="76"/>
    </location>
</feature>
<keyword evidence="3" id="KW-1185">Reference proteome</keyword>
<accession>A0A4Z2GDT8</accession>
<gene>
    <name evidence="2" type="ORF">EYF80_038110</name>
</gene>
<name>A0A4Z2GDT8_9TELE</name>
<evidence type="ECO:0000256" key="1">
    <source>
        <dbReference type="SAM" id="MobiDB-lite"/>
    </source>
</evidence>
<dbReference type="EMBL" id="SRLO01000573">
    <property type="protein sequence ID" value="TNN51698.1"/>
    <property type="molecule type" value="Genomic_DNA"/>
</dbReference>
<feature type="region of interest" description="Disordered" evidence="1">
    <location>
        <begin position="127"/>
        <end position="164"/>
    </location>
</feature>
<dbReference type="Proteomes" id="UP000314294">
    <property type="component" value="Unassembled WGS sequence"/>
</dbReference>
<feature type="compositionally biased region" description="Basic and acidic residues" evidence="1">
    <location>
        <begin position="152"/>
        <end position="164"/>
    </location>
</feature>
<evidence type="ECO:0000313" key="2">
    <source>
        <dbReference type="EMBL" id="TNN51698.1"/>
    </source>
</evidence>
<proteinExistence type="predicted"/>
<organism evidence="2 3">
    <name type="scientific">Liparis tanakae</name>
    <name type="common">Tanaka's snailfish</name>
    <dbReference type="NCBI Taxonomy" id="230148"/>
    <lineage>
        <taxon>Eukaryota</taxon>
        <taxon>Metazoa</taxon>
        <taxon>Chordata</taxon>
        <taxon>Craniata</taxon>
        <taxon>Vertebrata</taxon>
        <taxon>Euteleostomi</taxon>
        <taxon>Actinopterygii</taxon>
        <taxon>Neopterygii</taxon>
        <taxon>Teleostei</taxon>
        <taxon>Neoteleostei</taxon>
        <taxon>Acanthomorphata</taxon>
        <taxon>Eupercaria</taxon>
        <taxon>Perciformes</taxon>
        <taxon>Cottioidei</taxon>
        <taxon>Cottales</taxon>
        <taxon>Liparidae</taxon>
        <taxon>Liparis</taxon>
    </lineage>
</organism>
<comment type="caution">
    <text evidence="2">The sequence shown here is derived from an EMBL/GenBank/DDBJ whole genome shotgun (WGS) entry which is preliminary data.</text>
</comment>
<dbReference type="AlphaFoldDB" id="A0A4Z2GDT8"/>
<feature type="compositionally biased region" description="Pro residues" evidence="1">
    <location>
        <begin position="54"/>
        <end position="66"/>
    </location>
</feature>
<feature type="compositionally biased region" description="Low complexity" evidence="1">
    <location>
        <begin position="32"/>
        <end position="53"/>
    </location>
</feature>
<feature type="compositionally biased region" description="Basic and acidic residues" evidence="1">
    <location>
        <begin position="1"/>
        <end position="17"/>
    </location>
</feature>
<evidence type="ECO:0000313" key="3">
    <source>
        <dbReference type="Proteomes" id="UP000314294"/>
    </source>
</evidence>
<protein>
    <submittedName>
        <fullName evidence="2">Uncharacterized protein</fullName>
    </submittedName>
</protein>